<accession>A0A1W5ZRB4</accession>
<dbReference type="Gene3D" id="3.30.1330.30">
    <property type="match status" value="1"/>
</dbReference>
<dbReference type="AlphaFoldDB" id="A0A1W5ZRB4"/>
<feature type="region of interest" description="Disordered" evidence="1">
    <location>
        <begin position="117"/>
        <end position="140"/>
    </location>
</feature>
<dbReference type="EMBL" id="CP020772">
    <property type="protein sequence ID" value="ARI75797.1"/>
    <property type="molecule type" value="Genomic_DNA"/>
</dbReference>
<gene>
    <name evidence="2" type="ORF">HM131_02665</name>
</gene>
<evidence type="ECO:0008006" key="4">
    <source>
        <dbReference type="Google" id="ProtNLM"/>
    </source>
</evidence>
<dbReference type="InterPro" id="IPR012543">
    <property type="entry name" value="DUF1694"/>
</dbReference>
<dbReference type="RefSeq" id="WP_085027678.1">
    <property type="nucleotide sequence ID" value="NZ_CP020772.1"/>
</dbReference>
<reference evidence="2 3" key="1">
    <citation type="submission" date="2017-04" db="EMBL/GenBank/DDBJ databases">
        <title>The whole genome sequencing and assembly of Halobacillus mangrovi strain.</title>
        <authorList>
            <person name="Lee S.-J."/>
            <person name="Park M.-K."/>
            <person name="Kim J.-Y."/>
            <person name="Lee Y.-J."/>
            <person name="Yi H."/>
            <person name="Bahn Y.-S."/>
            <person name="Kim J.F."/>
            <person name="Lee D.-W."/>
        </authorList>
    </citation>
    <scope>NUCLEOTIDE SEQUENCE [LARGE SCALE GENOMIC DNA]</scope>
    <source>
        <strain evidence="2 3">KTB 131</strain>
    </source>
</reference>
<organism evidence="2 3">
    <name type="scientific">Halobacillus mangrovi</name>
    <dbReference type="NCBI Taxonomy" id="402384"/>
    <lineage>
        <taxon>Bacteria</taxon>
        <taxon>Bacillati</taxon>
        <taxon>Bacillota</taxon>
        <taxon>Bacilli</taxon>
        <taxon>Bacillales</taxon>
        <taxon>Bacillaceae</taxon>
        <taxon>Halobacillus</taxon>
    </lineage>
</organism>
<evidence type="ECO:0000313" key="2">
    <source>
        <dbReference type="EMBL" id="ARI75797.1"/>
    </source>
</evidence>
<dbReference type="Proteomes" id="UP000192527">
    <property type="component" value="Chromosome"/>
</dbReference>
<dbReference type="Pfam" id="PF07997">
    <property type="entry name" value="DUF1694"/>
    <property type="match status" value="1"/>
</dbReference>
<proteinExistence type="predicted"/>
<name>A0A1W5ZRB4_9BACI</name>
<evidence type="ECO:0000313" key="3">
    <source>
        <dbReference type="Proteomes" id="UP000192527"/>
    </source>
</evidence>
<dbReference type="KEGG" id="hmn:HM131_02665"/>
<dbReference type="OrthoDB" id="95278at2"/>
<dbReference type="SUPFAM" id="SSF160515">
    <property type="entry name" value="YueI-like"/>
    <property type="match status" value="1"/>
</dbReference>
<dbReference type="PIRSF" id="PIRSF034303">
    <property type="entry name" value="DUF1694"/>
    <property type="match status" value="1"/>
</dbReference>
<evidence type="ECO:0000256" key="1">
    <source>
        <dbReference type="SAM" id="MobiDB-lite"/>
    </source>
</evidence>
<dbReference type="STRING" id="402384.HM131_02665"/>
<dbReference type="InterPro" id="IPR029064">
    <property type="entry name" value="Ribosomal_eL30-like_sf"/>
</dbReference>
<sequence>MKKPDVEDYLQEGIYGSRETKPSERKRFLGTLRERIVLMLTKAQVMQEAGMDELSQQMREHKDAKLLLNGKVSYQFRKPYSRLADQYGIHTTSVSDQETDTDVGVLLVVDYPIEKEKIEVETNEPPSSEEESQEDKGLKRILKSLFKTPK</sequence>
<keyword evidence="3" id="KW-1185">Reference proteome</keyword>
<protein>
    <recommendedName>
        <fullName evidence="4">DUF1694 domain-containing protein</fullName>
    </recommendedName>
</protein>